<evidence type="ECO:0000256" key="1">
    <source>
        <dbReference type="ARBA" id="ARBA00004970"/>
    </source>
</evidence>
<dbReference type="EMBL" id="JBBJBU010000012">
    <property type="protein sequence ID" value="KAK7203310.1"/>
    <property type="molecule type" value="Genomic_DNA"/>
</dbReference>
<evidence type="ECO:0000256" key="6">
    <source>
        <dbReference type="ARBA" id="ARBA00023102"/>
    </source>
</evidence>
<organism evidence="10 11">
    <name type="scientific">Myxozyma melibiosi</name>
    <dbReference type="NCBI Taxonomy" id="54550"/>
    <lineage>
        <taxon>Eukaryota</taxon>
        <taxon>Fungi</taxon>
        <taxon>Dikarya</taxon>
        <taxon>Ascomycota</taxon>
        <taxon>Saccharomycotina</taxon>
        <taxon>Lipomycetes</taxon>
        <taxon>Lipomycetales</taxon>
        <taxon>Lipomycetaceae</taxon>
        <taxon>Myxozyma</taxon>
    </lineage>
</organism>
<accession>A0ABR1F0E0</accession>
<name>A0ABR1F0E0_9ASCO</name>
<evidence type="ECO:0000256" key="4">
    <source>
        <dbReference type="ARBA" id="ARBA00022605"/>
    </source>
</evidence>
<evidence type="ECO:0000256" key="5">
    <source>
        <dbReference type="ARBA" id="ARBA00022801"/>
    </source>
</evidence>
<dbReference type="Gene3D" id="3.20.20.140">
    <property type="entry name" value="Metal-dependent hydrolases"/>
    <property type="match status" value="1"/>
</dbReference>
<dbReference type="NCBIfam" id="TIGR01856">
    <property type="entry name" value="hisJ_fam"/>
    <property type="match status" value="1"/>
</dbReference>
<evidence type="ECO:0000256" key="2">
    <source>
        <dbReference type="ARBA" id="ARBA00009152"/>
    </source>
</evidence>
<reference evidence="10 11" key="1">
    <citation type="submission" date="2024-03" db="EMBL/GenBank/DDBJ databases">
        <title>Genome-scale model development and genomic sequencing of the oleaginous clade Lipomyces.</title>
        <authorList>
            <consortium name="Lawrence Berkeley National Laboratory"/>
            <person name="Czajka J.J."/>
            <person name="Han Y."/>
            <person name="Kim J."/>
            <person name="Mondo S.J."/>
            <person name="Hofstad B.A."/>
            <person name="Robles A."/>
            <person name="Haridas S."/>
            <person name="Riley R."/>
            <person name="LaButti K."/>
            <person name="Pangilinan J."/>
            <person name="Andreopoulos W."/>
            <person name="Lipzen A."/>
            <person name="Yan J."/>
            <person name="Wang M."/>
            <person name="Ng V."/>
            <person name="Grigoriev I.V."/>
            <person name="Spatafora J.W."/>
            <person name="Magnuson J.K."/>
            <person name="Baker S.E."/>
            <person name="Pomraning K.R."/>
        </authorList>
    </citation>
    <scope>NUCLEOTIDE SEQUENCE [LARGE SCALE GENOMIC DNA]</scope>
    <source>
        <strain evidence="10 11">Phaff 52-87</strain>
    </source>
</reference>
<dbReference type="RefSeq" id="XP_064766343.1">
    <property type="nucleotide sequence ID" value="XM_064913425.1"/>
</dbReference>
<comment type="pathway">
    <text evidence="1">Amino-acid biosynthesis; L-histidine biosynthesis; L-histidine from 5-phospho-alpha-D-ribose 1-diphosphate: step 8/9.</text>
</comment>
<evidence type="ECO:0000256" key="8">
    <source>
        <dbReference type="SAM" id="MobiDB-lite"/>
    </source>
</evidence>
<proteinExistence type="inferred from homology"/>
<dbReference type="GeneID" id="90038937"/>
<evidence type="ECO:0000259" key="9">
    <source>
        <dbReference type="Pfam" id="PF02811"/>
    </source>
</evidence>
<feature type="domain" description="PHP" evidence="9">
    <location>
        <begin position="130"/>
        <end position="341"/>
    </location>
</feature>
<keyword evidence="5" id="KW-0378">Hydrolase</keyword>
<comment type="catalytic activity">
    <reaction evidence="7">
        <text>L-histidinol phosphate + H2O = L-histidinol + phosphate</text>
        <dbReference type="Rhea" id="RHEA:14465"/>
        <dbReference type="ChEBI" id="CHEBI:15377"/>
        <dbReference type="ChEBI" id="CHEBI:43474"/>
        <dbReference type="ChEBI" id="CHEBI:57699"/>
        <dbReference type="ChEBI" id="CHEBI:57980"/>
        <dbReference type="EC" id="3.1.3.15"/>
    </reaction>
</comment>
<comment type="similarity">
    <text evidence="2">Belongs to the PHP hydrolase family. HisK subfamily.</text>
</comment>
<keyword evidence="4" id="KW-0028">Amino-acid biosynthesis</keyword>
<feature type="compositionally biased region" description="Basic and acidic residues" evidence="8">
    <location>
        <begin position="63"/>
        <end position="73"/>
    </location>
</feature>
<dbReference type="InterPro" id="IPR016195">
    <property type="entry name" value="Pol/histidinol_Pase-like"/>
</dbReference>
<feature type="region of interest" description="Disordered" evidence="8">
    <location>
        <begin position="55"/>
        <end position="76"/>
    </location>
</feature>
<evidence type="ECO:0000256" key="3">
    <source>
        <dbReference type="ARBA" id="ARBA00013085"/>
    </source>
</evidence>
<dbReference type="EC" id="3.1.3.15" evidence="3"/>
<dbReference type="InterPro" id="IPR010140">
    <property type="entry name" value="Histidinol_P_phosphatase_HisJ"/>
</dbReference>
<comment type="caution">
    <text evidence="10">The sequence shown here is derived from an EMBL/GenBank/DDBJ whole genome shotgun (WGS) entry which is preliminary data.</text>
</comment>
<gene>
    <name evidence="10" type="ORF">BZA70DRAFT_283392</name>
</gene>
<protein>
    <recommendedName>
        <fullName evidence="3">histidinol-phosphatase</fullName>
        <ecNumber evidence="3">3.1.3.15</ecNumber>
    </recommendedName>
</protein>
<evidence type="ECO:0000256" key="7">
    <source>
        <dbReference type="ARBA" id="ARBA00049158"/>
    </source>
</evidence>
<dbReference type="Pfam" id="PF02811">
    <property type="entry name" value="PHP"/>
    <property type="match status" value="1"/>
</dbReference>
<keyword evidence="6" id="KW-0368">Histidine biosynthesis</keyword>
<dbReference type="PANTHER" id="PTHR21039:SF0">
    <property type="entry name" value="HISTIDINOL-PHOSPHATASE"/>
    <property type="match status" value="1"/>
</dbReference>
<dbReference type="Proteomes" id="UP001498771">
    <property type="component" value="Unassembled WGS sequence"/>
</dbReference>
<dbReference type="SUPFAM" id="SSF89550">
    <property type="entry name" value="PHP domain-like"/>
    <property type="match status" value="1"/>
</dbReference>
<keyword evidence="11" id="KW-1185">Reference proteome</keyword>
<evidence type="ECO:0000313" key="11">
    <source>
        <dbReference type="Proteomes" id="UP001498771"/>
    </source>
</evidence>
<feature type="region of interest" description="Disordered" evidence="8">
    <location>
        <begin position="90"/>
        <end position="110"/>
    </location>
</feature>
<sequence>MPLPPPHRRPHRKLLIAAAVLVTFVFVHLLNRPDEVPSEPAIASELGDIIKQQQQQQQSLLSESEHERARTESAEGAVVSAQSVIAELQIEKEESSSSSSSSSLDTSNINTHTEDQQIIIKKLQTSMHSHHSHSGDYVMHAKDHLEEIVQKAVQMGFTTYCLTEHIPRNRLADLYPEESKLTITDLETTFAKFYAHARALQTKYAPQITLLVGFETDYIRADEYSPLIKTLQNTYKFDMFVGSVHHVASLPIDFDAARWTAAMQKAGGTPRALFAAYFDEQYAMLADLRPPVVGHFDLIRLFAPADDTARPIARDWPDVWAKIVRNVEFVIRYGGLFELNSAAIRKGWSEPYPRSDVVQLIMQKGGRFCLSDDSHGLAQVGLNFHKVVKHVSQLGLRELYYLDLDDSGEAVVRKDEVEKLMTDPFWTQYDKLW</sequence>
<dbReference type="InterPro" id="IPR004013">
    <property type="entry name" value="PHP_dom"/>
</dbReference>
<dbReference type="PANTHER" id="PTHR21039">
    <property type="entry name" value="HISTIDINOL PHOSPHATASE-RELATED"/>
    <property type="match status" value="1"/>
</dbReference>
<evidence type="ECO:0000313" key="10">
    <source>
        <dbReference type="EMBL" id="KAK7203310.1"/>
    </source>
</evidence>
<dbReference type="CDD" id="cd12110">
    <property type="entry name" value="PHP_HisPPase_Hisj_like"/>
    <property type="match status" value="1"/>
</dbReference>